<keyword evidence="2" id="KW-1185">Reference proteome</keyword>
<reference evidence="1 2" key="1">
    <citation type="submission" date="2019-04" db="EMBL/GenBank/DDBJ databases">
        <title>Pedobacter sp. AR-2-6 sp. nov., isolated from Arctic soil.</title>
        <authorList>
            <person name="Dahal R.H."/>
            <person name="Kim D.-U."/>
        </authorList>
    </citation>
    <scope>NUCLEOTIDE SEQUENCE [LARGE SCALE GENOMIC DNA]</scope>
    <source>
        <strain evidence="1 2">AR-2-6</strain>
    </source>
</reference>
<gene>
    <name evidence="1" type="ORF">FA045_04220</name>
</gene>
<dbReference type="RefSeq" id="WP_136874800.1">
    <property type="nucleotide sequence ID" value="NZ_SWBO01000002.1"/>
</dbReference>
<dbReference type="Proteomes" id="UP000310477">
    <property type="component" value="Unassembled WGS sequence"/>
</dbReference>
<dbReference type="InterPro" id="IPR010994">
    <property type="entry name" value="RuvA_2-like"/>
</dbReference>
<accession>A0A4U1C9D0</accession>
<name>A0A4U1C9D0_9SPHI</name>
<proteinExistence type="predicted"/>
<dbReference type="EMBL" id="SWBO01000002">
    <property type="protein sequence ID" value="TKC02489.1"/>
    <property type="molecule type" value="Genomic_DNA"/>
</dbReference>
<organism evidence="1 2">
    <name type="scientific">Pedobacter cryotolerans</name>
    <dbReference type="NCBI Taxonomy" id="2571270"/>
    <lineage>
        <taxon>Bacteria</taxon>
        <taxon>Pseudomonadati</taxon>
        <taxon>Bacteroidota</taxon>
        <taxon>Sphingobacteriia</taxon>
        <taxon>Sphingobacteriales</taxon>
        <taxon>Sphingobacteriaceae</taxon>
        <taxon>Pedobacter</taxon>
    </lineage>
</organism>
<comment type="caution">
    <text evidence="1">The sequence shown here is derived from an EMBL/GenBank/DDBJ whole genome shotgun (WGS) entry which is preliminary data.</text>
</comment>
<dbReference type="OrthoDB" id="9766750at2"/>
<sequence length="678" mass="77741">MRFSILTLLIVWGICAKAQTQEDILIKDLIESIAENLADDFDLSELQDRLTYYRKRPINLNNTNPEELKTLFFLSPIQISNIFTHIKTNGKFIDVLELQSVPEFDIETVNRLLPFVTLNQQDLVDKITLRNIRVLADNDLVLRIGSVLEKPKGFTDLPGSRYLGTQERFLLRYRYDYSNRISASFIAEKDAGETFIKGEKQVLFDYQSFHIGIYNTGKFKKIILGDYSLQFGQGLTLWTGFSFGKAPDVATIAKRDVGLRAYTSANEYSFLRGFATTVQLSKNIEFTPFVSFRNLDGSLSLDENGNEVLENINETGLHRTQTEIKNKNSVGQQVYGGVIQYQKDNLSIGAIGYHSKYSNAFITGDQLYRRNNFVGKSLTNIGLNYNYTYKNIYFFGEAAKSLTSGLAYLNGALISLSSKVSAAVLHRNYQSNYHNFFNQATAEASEAFNEKGLYIGLNINPTKAWNLSFYADYFKFPWLKFRIDAPSDGYEILSQLTYTPTKTFKAFVRYKSELKQQNTDLDVPINFLDNVKRESYRADVSWRLSKTIRFQNRVEVSQFKKGVDNAEFGYMIYQDASYVPSLSKLSGNIRIAYFNTPSFNSRIYAYEDDVLYNFAFAMYNGNGIRTYANLKYKLLKKLDVWARYALFLYKDVETVGSGLDEIAGNKKTDVKLQIRYQF</sequence>
<protein>
    <submittedName>
        <fullName evidence="1">Helix-hairpin-helix domain-containing protein</fullName>
    </submittedName>
</protein>
<evidence type="ECO:0000313" key="1">
    <source>
        <dbReference type="EMBL" id="TKC02489.1"/>
    </source>
</evidence>
<dbReference type="AlphaFoldDB" id="A0A4U1C9D0"/>
<evidence type="ECO:0000313" key="2">
    <source>
        <dbReference type="Proteomes" id="UP000310477"/>
    </source>
</evidence>
<dbReference type="SUPFAM" id="SSF47781">
    <property type="entry name" value="RuvA domain 2-like"/>
    <property type="match status" value="1"/>
</dbReference>